<reference evidence="7 8" key="1">
    <citation type="submission" date="2018-06" db="EMBL/GenBank/DDBJ databases">
        <authorList>
            <consortium name="Pathogen Informatics"/>
            <person name="Doyle S."/>
        </authorList>
    </citation>
    <scope>NUCLEOTIDE SEQUENCE [LARGE SCALE GENOMIC DNA]</scope>
    <source>
        <strain evidence="7 8">NCTC12229</strain>
    </source>
</reference>
<evidence type="ECO:0000313" key="8">
    <source>
        <dbReference type="Proteomes" id="UP000254055"/>
    </source>
</evidence>
<keyword evidence="2" id="KW-0732">Signal</keyword>
<protein>
    <submittedName>
        <fullName evidence="7">Putative lipoprotein</fullName>
    </submittedName>
</protein>
<keyword evidence="4" id="KW-0564">Palmitate</keyword>
<dbReference type="EMBL" id="UGRS01000002">
    <property type="protein sequence ID" value="SUA44267.1"/>
    <property type="molecule type" value="Genomic_DNA"/>
</dbReference>
<evidence type="ECO:0000256" key="5">
    <source>
        <dbReference type="ARBA" id="ARBA00023237"/>
    </source>
</evidence>
<evidence type="ECO:0000256" key="6">
    <source>
        <dbReference type="ARBA" id="ARBA00023288"/>
    </source>
</evidence>
<dbReference type="PROSITE" id="PS51257">
    <property type="entry name" value="PROKAR_LIPOPROTEIN"/>
    <property type="match status" value="1"/>
</dbReference>
<evidence type="ECO:0000256" key="1">
    <source>
        <dbReference type="ARBA" id="ARBA00004459"/>
    </source>
</evidence>
<dbReference type="OrthoDB" id="8612217at2"/>
<name>A0A378WU25_9NEIS</name>
<evidence type="ECO:0000256" key="3">
    <source>
        <dbReference type="ARBA" id="ARBA00023136"/>
    </source>
</evidence>
<dbReference type="NCBIfam" id="NF047847">
    <property type="entry name" value="SS_mature_LptM"/>
    <property type="match status" value="1"/>
</dbReference>
<dbReference type="GO" id="GO:0009279">
    <property type="term" value="C:cell outer membrane"/>
    <property type="evidence" value="ECO:0007669"/>
    <property type="project" value="UniProtKB-SubCell"/>
</dbReference>
<keyword evidence="5" id="KW-0998">Cell outer membrane</keyword>
<comment type="subcellular location">
    <subcellularLocation>
        <location evidence="1">Cell outer membrane</location>
        <topology evidence="1">Lipid-anchor</topology>
    </subcellularLocation>
</comment>
<keyword evidence="6 7" id="KW-0449">Lipoprotein</keyword>
<dbReference type="Pfam" id="PF13627">
    <property type="entry name" value="LptM_cons"/>
    <property type="match status" value="1"/>
</dbReference>
<sequence length="53" mass="5807">MKPALFLLSAAFILSGCGYKGDLYLPKEDDKARFGVIQTGLQFETKEPTAPTQ</sequence>
<dbReference type="Proteomes" id="UP000254055">
    <property type="component" value="Unassembled WGS sequence"/>
</dbReference>
<dbReference type="RefSeq" id="WP_115134350.1">
    <property type="nucleotide sequence ID" value="NZ_JAUNKT010000004.1"/>
</dbReference>
<dbReference type="InterPro" id="IPR032831">
    <property type="entry name" value="LptM_cons"/>
</dbReference>
<evidence type="ECO:0000256" key="2">
    <source>
        <dbReference type="ARBA" id="ARBA00022729"/>
    </source>
</evidence>
<keyword evidence="3" id="KW-0472">Membrane</keyword>
<evidence type="ECO:0000313" key="7">
    <source>
        <dbReference type="EMBL" id="SUA44267.1"/>
    </source>
</evidence>
<organism evidence="7 8">
    <name type="scientific">Neisseria zoodegmatis</name>
    <dbReference type="NCBI Taxonomy" id="326523"/>
    <lineage>
        <taxon>Bacteria</taxon>
        <taxon>Pseudomonadati</taxon>
        <taxon>Pseudomonadota</taxon>
        <taxon>Betaproteobacteria</taxon>
        <taxon>Neisseriales</taxon>
        <taxon>Neisseriaceae</taxon>
        <taxon>Neisseria</taxon>
    </lineage>
</organism>
<accession>A0A378WU25</accession>
<evidence type="ECO:0000256" key="4">
    <source>
        <dbReference type="ARBA" id="ARBA00023139"/>
    </source>
</evidence>
<gene>
    <name evidence="7" type="ORF">NCTC12229_01752</name>
</gene>
<proteinExistence type="predicted"/>
<dbReference type="AlphaFoldDB" id="A0A378WU25"/>